<feature type="transmembrane region" description="Helical" evidence="7">
    <location>
        <begin position="350"/>
        <end position="372"/>
    </location>
</feature>
<keyword evidence="9" id="KW-1185">Reference proteome</keyword>
<dbReference type="CDD" id="cd13132">
    <property type="entry name" value="MATE_eukaryotic"/>
    <property type="match status" value="1"/>
</dbReference>
<dbReference type="InterPro" id="IPR002528">
    <property type="entry name" value="MATE_fam"/>
</dbReference>
<feature type="transmembrane region" description="Helical" evidence="7">
    <location>
        <begin position="119"/>
        <end position="144"/>
    </location>
</feature>
<dbReference type="AlphaFoldDB" id="K3WFX8"/>
<evidence type="ECO:0000313" key="8">
    <source>
        <dbReference type="EnsemblProtists" id="PYU1_T003869"/>
    </source>
</evidence>
<keyword evidence="3 7" id="KW-0812">Transmembrane</keyword>
<evidence type="ECO:0008006" key="10">
    <source>
        <dbReference type="Google" id="ProtNLM"/>
    </source>
</evidence>
<dbReference type="VEuPathDB" id="FungiDB:PYU1_G003859"/>
<feature type="region of interest" description="Disordered" evidence="6">
    <location>
        <begin position="533"/>
        <end position="572"/>
    </location>
</feature>
<dbReference type="STRING" id="431595.K3WFX8"/>
<feature type="transmembrane region" description="Helical" evidence="7">
    <location>
        <begin position="193"/>
        <end position="216"/>
    </location>
</feature>
<dbReference type="InterPro" id="IPR045069">
    <property type="entry name" value="MATE_euk"/>
</dbReference>
<evidence type="ECO:0000256" key="6">
    <source>
        <dbReference type="SAM" id="MobiDB-lite"/>
    </source>
</evidence>
<dbReference type="GO" id="GO:0015297">
    <property type="term" value="F:antiporter activity"/>
    <property type="evidence" value="ECO:0007669"/>
    <property type="project" value="InterPro"/>
</dbReference>
<accession>K3WFX8</accession>
<feature type="compositionally biased region" description="Low complexity" evidence="6">
    <location>
        <begin position="546"/>
        <end position="561"/>
    </location>
</feature>
<evidence type="ECO:0000256" key="4">
    <source>
        <dbReference type="ARBA" id="ARBA00022989"/>
    </source>
</evidence>
<dbReference type="GO" id="GO:0042910">
    <property type="term" value="F:xenobiotic transmembrane transporter activity"/>
    <property type="evidence" value="ECO:0007669"/>
    <property type="project" value="InterPro"/>
</dbReference>
<feature type="transmembrane region" description="Helical" evidence="7">
    <location>
        <begin position="426"/>
        <end position="446"/>
    </location>
</feature>
<dbReference type="OMA" id="KISHHHI"/>
<feature type="region of interest" description="Disordered" evidence="6">
    <location>
        <begin position="1"/>
        <end position="21"/>
    </location>
</feature>
<comment type="subcellular location">
    <subcellularLocation>
        <location evidence="1">Membrane</location>
        <topology evidence="1">Multi-pass membrane protein</topology>
    </subcellularLocation>
</comment>
<dbReference type="GO" id="GO:0016020">
    <property type="term" value="C:membrane"/>
    <property type="evidence" value="ECO:0007669"/>
    <property type="project" value="UniProtKB-SubCell"/>
</dbReference>
<reference evidence="9" key="1">
    <citation type="journal article" date="2010" name="Genome Biol.">
        <title>Genome sequence of the necrotrophic plant pathogen Pythium ultimum reveals original pathogenicity mechanisms and effector repertoire.</title>
        <authorList>
            <person name="Levesque C.A."/>
            <person name="Brouwer H."/>
            <person name="Cano L."/>
            <person name="Hamilton J.P."/>
            <person name="Holt C."/>
            <person name="Huitema E."/>
            <person name="Raffaele S."/>
            <person name="Robideau G.P."/>
            <person name="Thines M."/>
            <person name="Win J."/>
            <person name="Zerillo M.M."/>
            <person name="Beakes G.W."/>
            <person name="Boore J.L."/>
            <person name="Busam D."/>
            <person name="Dumas B."/>
            <person name="Ferriera S."/>
            <person name="Fuerstenberg S.I."/>
            <person name="Gachon C.M."/>
            <person name="Gaulin E."/>
            <person name="Govers F."/>
            <person name="Grenville-Briggs L."/>
            <person name="Horner N."/>
            <person name="Hostetler J."/>
            <person name="Jiang R.H."/>
            <person name="Johnson J."/>
            <person name="Krajaejun T."/>
            <person name="Lin H."/>
            <person name="Meijer H.J."/>
            <person name="Moore B."/>
            <person name="Morris P."/>
            <person name="Phuntmart V."/>
            <person name="Puiu D."/>
            <person name="Shetty J."/>
            <person name="Stajich J.E."/>
            <person name="Tripathy S."/>
            <person name="Wawra S."/>
            <person name="van West P."/>
            <person name="Whitty B.R."/>
            <person name="Coutinho P.M."/>
            <person name="Henrissat B."/>
            <person name="Martin F."/>
            <person name="Thomas P.D."/>
            <person name="Tyler B.M."/>
            <person name="De Vries R.P."/>
            <person name="Kamoun S."/>
            <person name="Yandell M."/>
            <person name="Tisserat N."/>
            <person name="Buell C.R."/>
        </authorList>
    </citation>
    <scope>NUCLEOTIDE SEQUENCE</scope>
    <source>
        <strain evidence="9">DAOM:BR144</strain>
    </source>
</reference>
<dbReference type="HOGENOM" id="CLU_012893_1_4_1"/>
<organism evidence="8 9">
    <name type="scientific">Globisporangium ultimum (strain ATCC 200006 / CBS 805.95 / DAOM BR144)</name>
    <name type="common">Pythium ultimum</name>
    <dbReference type="NCBI Taxonomy" id="431595"/>
    <lineage>
        <taxon>Eukaryota</taxon>
        <taxon>Sar</taxon>
        <taxon>Stramenopiles</taxon>
        <taxon>Oomycota</taxon>
        <taxon>Peronosporomycetes</taxon>
        <taxon>Pythiales</taxon>
        <taxon>Pythiaceae</taxon>
        <taxon>Globisporangium</taxon>
    </lineage>
</organism>
<feature type="transmembrane region" description="Helical" evidence="7">
    <location>
        <begin position="392"/>
        <end position="414"/>
    </location>
</feature>
<feature type="transmembrane region" description="Helical" evidence="7">
    <location>
        <begin position="452"/>
        <end position="473"/>
    </location>
</feature>
<evidence type="ECO:0000256" key="3">
    <source>
        <dbReference type="ARBA" id="ARBA00022692"/>
    </source>
</evidence>
<protein>
    <recommendedName>
        <fullName evidence="10">Multidrug and toxin extrusion protein</fullName>
    </recommendedName>
</protein>
<dbReference type="Proteomes" id="UP000019132">
    <property type="component" value="Unassembled WGS sequence"/>
</dbReference>
<dbReference type="GO" id="GO:1990961">
    <property type="term" value="P:xenobiotic detoxification by transmembrane export across the plasma membrane"/>
    <property type="evidence" value="ECO:0007669"/>
    <property type="project" value="InterPro"/>
</dbReference>
<dbReference type="PANTHER" id="PTHR11206">
    <property type="entry name" value="MULTIDRUG RESISTANCE PROTEIN"/>
    <property type="match status" value="1"/>
</dbReference>
<dbReference type="Pfam" id="PF01554">
    <property type="entry name" value="MatE"/>
    <property type="match status" value="2"/>
</dbReference>
<feature type="transmembrane region" description="Helical" evidence="7">
    <location>
        <begin position="228"/>
        <end position="249"/>
    </location>
</feature>
<keyword evidence="4 7" id="KW-1133">Transmembrane helix</keyword>
<evidence type="ECO:0000256" key="2">
    <source>
        <dbReference type="ARBA" id="ARBA00010199"/>
    </source>
</evidence>
<feature type="compositionally biased region" description="Polar residues" evidence="6">
    <location>
        <begin position="562"/>
        <end position="572"/>
    </location>
</feature>
<dbReference type="NCBIfam" id="TIGR00797">
    <property type="entry name" value="matE"/>
    <property type="match status" value="1"/>
</dbReference>
<feature type="transmembrane region" description="Helical" evidence="7">
    <location>
        <begin position="307"/>
        <end position="329"/>
    </location>
</feature>
<dbReference type="EnsemblProtists" id="PYU1_T003869">
    <property type="protein sequence ID" value="PYU1_T003869"/>
    <property type="gene ID" value="PYU1_G003859"/>
</dbReference>
<evidence type="ECO:0000256" key="1">
    <source>
        <dbReference type="ARBA" id="ARBA00004141"/>
    </source>
</evidence>
<reference evidence="9" key="2">
    <citation type="submission" date="2010-04" db="EMBL/GenBank/DDBJ databases">
        <authorList>
            <person name="Buell R."/>
            <person name="Hamilton J."/>
            <person name="Hostetler J."/>
        </authorList>
    </citation>
    <scope>NUCLEOTIDE SEQUENCE [LARGE SCALE GENOMIC DNA]</scope>
    <source>
        <strain evidence="9">DAOM:BR144</strain>
    </source>
</reference>
<dbReference type="eggNOG" id="KOG1347">
    <property type="taxonomic scope" value="Eukaryota"/>
</dbReference>
<evidence type="ECO:0000256" key="5">
    <source>
        <dbReference type="ARBA" id="ARBA00023136"/>
    </source>
</evidence>
<evidence type="ECO:0000313" key="9">
    <source>
        <dbReference type="Proteomes" id="UP000019132"/>
    </source>
</evidence>
<feature type="compositionally biased region" description="Low complexity" evidence="6">
    <location>
        <begin position="1"/>
        <end position="16"/>
    </location>
</feature>
<dbReference type="InParanoid" id="K3WFX8"/>
<evidence type="ECO:0000256" key="7">
    <source>
        <dbReference type="SAM" id="Phobius"/>
    </source>
</evidence>
<comment type="similarity">
    <text evidence="2">Belongs to the multi antimicrobial extrusion (MATE) (TC 2.A.66.1) family.</text>
</comment>
<feature type="transmembrane region" description="Helical" evidence="7">
    <location>
        <begin position="87"/>
        <end position="107"/>
    </location>
</feature>
<name>K3WFX8_GLOUD</name>
<reference evidence="8" key="3">
    <citation type="submission" date="2015-02" db="UniProtKB">
        <authorList>
            <consortium name="EnsemblProtists"/>
        </authorList>
    </citation>
    <scope>IDENTIFICATION</scope>
    <source>
        <strain evidence="8">DAOM BR144</strain>
    </source>
</reference>
<keyword evidence="5 7" id="KW-0472">Membrane</keyword>
<sequence>MAKSASSKALDSAASDSENDRTQLLEKTHSLASTRAPSNYEEGCAIWNMGWKVSLATFCRISLSTISAAFLGHLGSNELAASALASIWTNGVQILIFGFAVSLCTMCGQAYGAKNYELVGIWLQLGLIFLTLFSIPVMISFFYVDHLLSFVTDDLEVLHLADTYARYLVPTVLPQAVYCALRQYLQAQEIVTPATIISILSVGVCLASNYVFIYGFGPIPALHFIGSPIAQCVASWFQPTALWVYAFWYKGYHKKTWYGFKISECLQWSRVKYFISLSLGMTLNLALDEWVYNVVSSLAGSLGAKDLAANSVMFNLWGLIFGVYWGFGLPTQVRAANFLGANEPALAQQTLRVGFVLGGIAAALSALCVYLFRASIISVFTPDLEVAATINQTLPVFCLAVFVSGLHIIMAAVVEAMSLASTLVRITCTGSWLVMLPISYLLGIVWHHGLRGLWWGSVCGETTKFVLMASALLRIDWYEMARRAVERSEGGAAVLLDESELEEDVEMRVSFMGATTPTMSGMSPVVTIFSTPQQVHHHHHRDRGTSELLSAEEGSSGRGATNFQSSSYGATA</sequence>
<proteinExistence type="inferred from homology"/>
<feature type="transmembrane region" description="Helical" evidence="7">
    <location>
        <begin position="270"/>
        <end position="287"/>
    </location>
</feature>
<dbReference type="EMBL" id="GL376638">
    <property type="status" value="NOT_ANNOTATED_CDS"/>
    <property type="molecule type" value="Genomic_DNA"/>
</dbReference>